<sequence length="118" mass="12007">MFARCGRRDLNTAGTAGLNPIGSQGPAATTRSVSGSFLNAPRYLGGAQAPALAQIITASATRARRSSKASNGARHRASMLAAAAQTLFMYKRGAARPCGRAVAKQHGVPAPPSATLST</sequence>
<comment type="caution">
    <text evidence="2">The sequence shown here is derived from an EMBL/GenBank/DDBJ whole genome shotgun (WGS) entry which is preliminary data.</text>
</comment>
<dbReference type="Proteomes" id="UP000485058">
    <property type="component" value="Unassembled WGS sequence"/>
</dbReference>
<keyword evidence="3" id="KW-1185">Reference proteome</keyword>
<gene>
    <name evidence="2" type="ORF">HaLaN_10101</name>
</gene>
<accession>A0A699Z4X7</accession>
<reference evidence="2 3" key="1">
    <citation type="submission" date="2020-02" db="EMBL/GenBank/DDBJ databases">
        <title>Draft genome sequence of Haematococcus lacustris strain NIES-144.</title>
        <authorList>
            <person name="Morimoto D."/>
            <person name="Nakagawa S."/>
            <person name="Yoshida T."/>
            <person name="Sawayama S."/>
        </authorList>
    </citation>
    <scope>NUCLEOTIDE SEQUENCE [LARGE SCALE GENOMIC DNA]</scope>
    <source>
        <strain evidence="2 3">NIES-144</strain>
    </source>
</reference>
<evidence type="ECO:0000256" key="1">
    <source>
        <dbReference type="SAM" id="MobiDB-lite"/>
    </source>
</evidence>
<evidence type="ECO:0000313" key="2">
    <source>
        <dbReference type="EMBL" id="GFH14109.1"/>
    </source>
</evidence>
<dbReference type="AlphaFoldDB" id="A0A699Z4X7"/>
<dbReference type="EMBL" id="BLLF01000687">
    <property type="protein sequence ID" value="GFH14109.1"/>
    <property type="molecule type" value="Genomic_DNA"/>
</dbReference>
<proteinExistence type="predicted"/>
<organism evidence="2 3">
    <name type="scientific">Haematococcus lacustris</name>
    <name type="common">Green alga</name>
    <name type="synonym">Haematococcus pluvialis</name>
    <dbReference type="NCBI Taxonomy" id="44745"/>
    <lineage>
        <taxon>Eukaryota</taxon>
        <taxon>Viridiplantae</taxon>
        <taxon>Chlorophyta</taxon>
        <taxon>core chlorophytes</taxon>
        <taxon>Chlorophyceae</taxon>
        <taxon>CS clade</taxon>
        <taxon>Chlamydomonadales</taxon>
        <taxon>Haematococcaceae</taxon>
        <taxon>Haematococcus</taxon>
    </lineage>
</organism>
<evidence type="ECO:0000313" key="3">
    <source>
        <dbReference type="Proteomes" id="UP000485058"/>
    </source>
</evidence>
<protein>
    <submittedName>
        <fullName evidence="2">Uncharacterized protein</fullName>
    </submittedName>
</protein>
<feature type="region of interest" description="Disordered" evidence="1">
    <location>
        <begin position="13"/>
        <end position="33"/>
    </location>
</feature>
<name>A0A699Z4X7_HAELA</name>